<dbReference type="InterPro" id="IPR029058">
    <property type="entry name" value="AB_hydrolase_fold"/>
</dbReference>
<dbReference type="PANTHER" id="PTHR48081:SF8">
    <property type="entry name" value="ALPHA_BETA HYDROLASE FOLD-3 DOMAIN-CONTAINING PROTEIN-RELATED"/>
    <property type="match status" value="1"/>
</dbReference>
<dbReference type="Proteomes" id="UP001244427">
    <property type="component" value="Unassembled WGS sequence"/>
</dbReference>
<feature type="domain" description="Alpha/beta hydrolase fold-3" evidence="4">
    <location>
        <begin position="73"/>
        <end position="271"/>
    </location>
</feature>
<reference evidence="5 6" key="1">
    <citation type="submission" date="2023-07" db="EMBL/GenBank/DDBJ databases">
        <title>Comparative genomics of wheat-associated soil bacteria to identify genetic determinants of phenazine resistance.</title>
        <authorList>
            <person name="Mouncey N."/>
        </authorList>
    </citation>
    <scope>NUCLEOTIDE SEQUENCE [LARGE SCALE GENOMIC DNA]</scope>
    <source>
        <strain evidence="5 6">W4I9-1</strain>
    </source>
</reference>
<organism evidence="5 6">
    <name type="scientific">Microbacterium natoriense</name>
    <dbReference type="NCBI Taxonomy" id="284570"/>
    <lineage>
        <taxon>Bacteria</taxon>
        <taxon>Bacillati</taxon>
        <taxon>Actinomycetota</taxon>
        <taxon>Actinomycetes</taxon>
        <taxon>Micrococcales</taxon>
        <taxon>Microbacteriaceae</taxon>
        <taxon>Microbacterium</taxon>
    </lineage>
</organism>
<evidence type="ECO:0000259" key="4">
    <source>
        <dbReference type="Pfam" id="PF07859"/>
    </source>
</evidence>
<evidence type="ECO:0000313" key="6">
    <source>
        <dbReference type="Proteomes" id="UP001244427"/>
    </source>
</evidence>
<dbReference type="EMBL" id="JAUSXV010000001">
    <property type="protein sequence ID" value="MDQ0647076.1"/>
    <property type="molecule type" value="Genomic_DNA"/>
</dbReference>
<dbReference type="InterPro" id="IPR033140">
    <property type="entry name" value="Lipase_GDXG_put_SER_AS"/>
</dbReference>
<proteinExistence type="inferred from homology"/>
<name>A0AAW8EUU9_9MICO</name>
<keyword evidence="6" id="KW-1185">Reference proteome</keyword>
<dbReference type="PROSITE" id="PS01174">
    <property type="entry name" value="LIPASE_GDXG_SER"/>
    <property type="match status" value="1"/>
</dbReference>
<evidence type="ECO:0000256" key="2">
    <source>
        <dbReference type="ARBA" id="ARBA00022801"/>
    </source>
</evidence>
<feature type="active site" evidence="3">
    <location>
        <position position="145"/>
    </location>
</feature>
<dbReference type="EC" id="3.1.1.83" evidence="5"/>
<evidence type="ECO:0000313" key="5">
    <source>
        <dbReference type="EMBL" id="MDQ0647076.1"/>
    </source>
</evidence>
<comment type="similarity">
    <text evidence="1">Belongs to the 'GDXG' lipolytic enzyme family.</text>
</comment>
<dbReference type="InterPro" id="IPR013094">
    <property type="entry name" value="AB_hydrolase_3"/>
</dbReference>
<dbReference type="RefSeq" id="WP_307294710.1">
    <property type="nucleotide sequence ID" value="NZ_JAUSXV010000001.1"/>
</dbReference>
<comment type="caution">
    <text evidence="5">The sequence shown here is derived from an EMBL/GenBank/DDBJ whole genome shotgun (WGS) entry which is preliminary data.</text>
</comment>
<accession>A0AAW8EUU9</accession>
<dbReference type="Pfam" id="PF07859">
    <property type="entry name" value="Abhydrolase_3"/>
    <property type="match status" value="1"/>
</dbReference>
<evidence type="ECO:0000256" key="3">
    <source>
        <dbReference type="PROSITE-ProRule" id="PRU10038"/>
    </source>
</evidence>
<dbReference type="InterPro" id="IPR050300">
    <property type="entry name" value="GDXG_lipolytic_enzyme"/>
</dbReference>
<dbReference type="Gene3D" id="3.40.50.1820">
    <property type="entry name" value="alpha/beta hydrolase"/>
    <property type="match status" value="1"/>
</dbReference>
<keyword evidence="2 5" id="KW-0378">Hydrolase</keyword>
<gene>
    <name evidence="5" type="ORF">QFZ53_001272</name>
</gene>
<protein>
    <submittedName>
        <fullName evidence="5">Monoterpene epsilon-lactone hydrolase</fullName>
        <ecNumber evidence="5">3.1.1.83</ecNumber>
    </submittedName>
</protein>
<dbReference type="AlphaFoldDB" id="A0AAW8EUU9"/>
<dbReference type="PANTHER" id="PTHR48081">
    <property type="entry name" value="AB HYDROLASE SUPERFAMILY PROTEIN C4A8.06C"/>
    <property type="match status" value="1"/>
</dbReference>
<evidence type="ECO:0000256" key="1">
    <source>
        <dbReference type="ARBA" id="ARBA00010515"/>
    </source>
</evidence>
<sequence>MSLSMRLVSLYLRVRSKRHFATVHGARRMLAREKTAATPPERLRTRHAVGFGVREGFGCWTVTPRKSRSGRTVIYLHGGAYVNEISPQHWKLIEQIADAGARVIVPAYGLAPQHGYKEAYRLLIAVYRETLESTAPSDVVFAGDSAGGGLALGFAQTLLNADLPQPGRVVLISPWVDISLRNPDIASLSRKDPWLAVPGARECGRVWADGDDLELPQLSPIRGPLAGLAPIDVYIGTRDILLPDVLLLRDRAAAEDVPFELTVCPGAVHVYPLTPTREGRAGSVRIVRSVM</sequence>
<dbReference type="SUPFAM" id="SSF53474">
    <property type="entry name" value="alpha/beta-Hydrolases"/>
    <property type="match status" value="1"/>
</dbReference>
<dbReference type="GO" id="GO:0016787">
    <property type="term" value="F:hydrolase activity"/>
    <property type="evidence" value="ECO:0007669"/>
    <property type="project" value="UniProtKB-KW"/>
</dbReference>